<organism evidence="1 2">
    <name type="scientific">Chlorovirus heliozoae</name>
    <dbReference type="NCBI Taxonomy" id="322019"/>
    <lineage>
        <taxon>Viruses</taxon>
        <taxon>Varidnaviria</taxon>
        <taxon>Bamfordvirae</taxon>
        <taxon>Nucleocytoviricota</taxon>
        <taxon>Megaviricetes</taxon>
        <taxon>Algavirales</taxon>
        <taxon>Phycodnaviridae</taxon>
        <taxon>Chlorovirus</taxon>
    </lineage>
</organism>
<keyword evidence="2" id="KW-1185">Reference proteome</keyword>
<protein>
    <submittedName>
        <fullName evidence="1">Uncharacterized protein z234R</fullName>
    </submittedName>
</protein>
<sequence>MCAIRYPLVWYSSCTFFRRFSTLADSGMGQTQSANFTQSLAWDLKPWKLARIWVTLSPQCKVDTSIPATIQASDRTNVGTPFLDTVSTPSISEPLNSSEGMFSSEIWKTFRLRSNSSTISASYSLVNIIMLCIPSIEGVIAYRQVSFLMSEGDAFAGKQVSPQASPDRRFISTRASCAD</sequence>
<evidence type="ECO:0000313" key="1">
    <source>
        <dbReference type="EMBL" id="ABT16368.1"/>
    </source>
</evidence>
<evidence type="ECO:0000313" key="2">
    <source>
        <dbReference type="Proteomes" id="UP000202420"/>
    </source>
</evidence>
<dbReference type="GeneID" id="5470370"/>
<proteinExistence type="predicted"/>
<reference evidence="1 2" key="1">
    <citation type="submission" date="2006-09" db="EMBL/GenBank/DDBJ databases">
        <title>Sequence and annotation of the 288-kb ATCV-1 virus that infects an endosymbiotic Chlorella strain of the heliozoon Acanthocystis turfacea.</title>
        <authorList>
            <person name="Fitzgerald L.A."/>
            <person name="Graves M.V."/>
            <person name="Li X."/>
            <person name="Pfitzner A.J.P."/>
            <person name="Hartigan J."/>
            <person name="Van Etten J.L."/>
        </authorList>
    </citation>
    <scope>NUCLEOTIDE SEQUENCE [LARGE SCALE GENOMIC DNA]</scope>
    <source>
        <strain evidence="1 2">ATCV-1</strain>
    </source>
</reference>
<dbReference type="EMBL" id="EF101928">
    <property type="protein sequence ID" value="ABT16368.1"/>
    <property type="molecule type" value="Genomic_DNA"/>
</dbReference>
<gene>
    <name evidence="1" type="primary">z234R</name>
    <name evidence="1" type="ORF">ATCV1_z234R</name>
</gene>
<dbReference type="Proteomes" id="UP000202420">
    <property type="component" value="Segment"/>
</dbReference>
<dbReference type="KEGG" id="vg:5470370"/>
<name>A7K8J4_9PHYC</name>
<dbReference type="RefSeq" id="YP_001426715.1">
    <property type="nucleotide sequence ID" value="NC_008724.1"/>
</dbReference>
<accession>A7K8J4</accession>